<accession>A0A183PWS1</accession>
<keyword evidence="2" id="KW-1185">Reference proteome</keyword>
<gene>
    <name evidence="1" type="ORF">SMTD_LOCUS18807</name>
</gene>
<name>A0A183PWS1_9TREM</name>
<proteinExistence type="predicted"/>
<reference evidence="1 2" key="1">
    <citation type="submission" date="2018-11" db="EMBL/GenBank/DDBJ databases">
        <authorList>
            <consortium name="Pathogen Informatics"/>
        </authorList>
    </citation>
    <scope>NUCLEOTIDE SEQUENCE [LARGE SCALE GENOMIC DNA]</scope>
    <source>
        <strain>Denwood</strain>
        <strain evidence="2">Zambia</strain>
    </source>
</reference>
<dbReference type="STRING" id="31246.A0A183PWS1"/>
<evidence type="ECO:0000313" key="2">
    <source>
        <dbReference type="Proteomes" id="UP000269396"/>
    </source>
</evidence>
<dbReference type="Proteomes" id="UP000269396">
    <property type="component" value="Unassembled WGS sequence"/>
</dbReference>
<dbReference type="EMBL" id="UZAL01041160">
    <property type="protein sequence ID" value="VDP78071.1"/>
    <property type="molecule type" value="Genomic_DNA"/>
</dbReference>
<sequence length="214" mass="24961">MSVVDRTPSATAFYGREQTSFQSQPHPYYYYYYYLRLFILIPNDNCLSSNGLFNFTASIQDTMNLNIHPIINNWAFNNSNNHIEQYIIPLSDCILTNNTYMNMLTLYRNAQQYAQMIKSNQIDYNVIIGPYHPNLCYQMNQLIIFNLIILYENDNSVNDPSQLFAIDLAYLLMKDSNHNINVKAIYGWNIEKNISNIIQIGNVEYSGNVLLFLL</sequence>
<organism evidence="1 2">
    <name type="scientific">Schistosoma mattheei</name>
    <dbReference type="NCBI Taxonomy" id="31246"/>
    <lineage>
        <taxon>Eukaryota</taxon>
        <taxon>Metazoa</taxon>
        <taxon>Spiralia</taxon>
        <taxon>Lophotrochozoa</taxon>
        <taxon>Platyhelminthes</taxon>
        <taxon>Trematoda</taxon>
        <taxon>Digenea</taxon>
        <taxon>Strigeidida</taxon>
        <taxon>Schistosomatoidea</taxon>
        <taxon>Schistosomatidae</taxon>
        <taxon>Schistosoma</taxon>
    </lineage>
</organism>
<evidence type="ECO:0000313" key="1">
    <source>
        <dbReference type="EMBL" id="VDP78071.1"/>
    </source>
</evidence>
<dbReference type="AlphaFoldDB" id="A0A183PWS1"/>
<protein>
    <submittedName>
        <fullName evidence="1">Uncharacterized protein</fullName>
    </submittedName>
</protein>